<evidence type="ECO:0000313" key="3">
    <source>
        <dbReference type="WBParaSite" id="HPLM_0001615401-mRNA-1"/>
    </source>
</evidence>
<keyword evidence="2" id="KW-1185">Reference proteome</keyword>
<sequence length="38" mass="4399">MVIRSARSIRSYLQKASKSLLDDGEELRSRVWSFIRSG</sequence>
<accession>A0A0N4WWL5</accession>
<dbReference type="AlphaFoldDB" id="A0A0N4WWL5"/>
<reference evidence="3" key="1">
    <citation type="submission" date="2017-02" db="UniProtKB">
        <authorList>
            <consortium name="WormBaseParasite"/>
        </authorList>
    </citation>
    <scope>IDENTIFICATION</scope>
</reference>
<proteinExistence type="predicted"/>
<dbReference type="WBParaSite" id="HPLM_0001615401-mRNA-1">
    <property type="protein sequence ID" value="HPLM_0001615401-mRNA-1"/>
    <property type="gene ID" value="HPLM_0001615401"/>
</dbReference>
<protein>
    <submittedName>
        <fullName evidence="3">RUN domain-containing protein</fullName>
    </submittedName>
</protein>
<dbReference type="EMBL" id="UZAF01019295">
    <property type="protein sequence ID" value="VDO58976.1"/>
    <property type="molecule type" value="Genomic_DNA"/>
</dbReference>
<evidence type="ECO:0000313" key="1">
    <source>
        <dbReference type="EMBL" id="VDO58976.1"/>
    </source>
</evidence>
<gene>
    <name evidence="1" type="ORF">HPLM_LOCUS16146</name>
</gene>
<organism evidence="3">
    <name type="scientific">Haemonchus placei</name>
    <name type="common">Barber's pole worm</name>
    <dbReference type="NCBI Taxonomy" id="6290"/>
    <lineage>
        <taxon>Eukaryota</taxon>
        <taxon>Metazoa</taxon>
        <taxon>Ecdysozoa</taxon>
        <taxon>Nematoda</taxon>
        <taxon>Chromadorea</taxon>
        <taxon>Rhabditida</taxon>
        <taxon>Rhabditina</taxon>
        <taxon>Rhabditomorpha</taxon>
        <taxon>Strongyloidea</taxon>
        <taxon>Trichostrongylidae</taxon>
        <taxon>Haemonchus</taxon>
    </lineage>
</organism>
<name>A0A0N4WWL5_HAEPC</name>
<reference evidence="1 2" key="2">
    <citation type="submission" date="2018-11" db="EMBL/GenBank/DDBJ databases">
        <authorList>
            <consortium name="Pathogen Informatics"/>
        </authorList>
    </citation>
    <scope>NUCLEOTIDE SEQUENCE [LARGE SCALE GENOMIC DNA]</scope>
    <source>
        <strain evidence="1 2">MHpl1</strain>
    </source>
</reference>
<dbReference type="Proteomes" id="UP000268014">
    <property type="component" value="Unassembled WGS sequence"/>
</dbReference>
<evidence type="ECO:0000313" key="2">
    <source>
        <dbReference type="Proteomes" id="UP000268014"/>
    </source>
</evidence>